<keyword evidence="1" id="KW-0378">Hydrolase</keyword>
<dbReference type="Gene3D" id="3.60.40.10">
    <property type="entry name" value="PPM-type phosphatase domain"/>
    <property type="match status" value="1"/>
</dbReference>
<keyword evidence="5" id="KW-1185">Reference proteome</keyword>
<dbReference type="EMBL" id="JAFBBZ010000001">
    <property type="protein sequence ID" value="MBM7506200.1"/>
    <property type="molecule type" value="Genomic_DNA"/>
</dbReference>
<feature type="transmembrane region" description="Helical" evidence="2">
    <location>
        <begin position="33"/>
        <end position="56"/>
    </location>
</feature>
<dbReference type="PANTHER" id="PTHR43156:SF2">
    <property type="entry name" value="STAGE II SPORULATION PROTEIN E"/>
    <property type="match status" value="1"/>
</dbReference>
<keyword evidence="2" id="KW-0812">Transmembrane</keyword>
<proteinExistence type="predicted"/>
<feature type="transmembrane region" description="Helical" evidence="2">
    <location>
        <begin position="76"/>
        <end position="97"/>
    </location>
</feature>
<comment type="caution">
    <text evidence="4">The sequence shown here is derived from an EMBL/GenBank/DDBJ whole genome shotgun (WGS) entry which is preliminary data.</text>
</comment>
<evidence type="ECO:0000256" key="2">
    <source>
        <dbReference type="SAM" id="Phobius"/>
    </source>
</evidence>
<accession>A0ABS2M4T4</accession>
<dbReference type="RefSeq" id="WP_193668863.1">
    <property type="nucleotide sequence ID" value="NZ_JACDTV010000006.1"/>
</dbReference>
<evidence type="ECO:0000256" key="1">
    <source>
        <dbReference type="ARBA" id="ARBA00022801"/>
    </source>
</evidence>
<sequence>MTSRPAQMWTQVVRYVQDRVDGWRSGSPASQRYVAVVLLVLLTLTLVVSSFAYWLAPVGPVFVWLLVGMLLLRFRPLVLVTTWGVVGTVAVAVADAVGPQELDAARVTATITLVVAAALVLLQSSRQRSGLPTLLGESVLSDLRDRLQRQGVVPPLPAGWSSESAMLAADSVGYAGDFLVARLDEEARCLEMILVDVVGKGVAAGTAALQFAGALGGLLGAVPPRRLVAAANDFLLRQESDEAFATAVHVRLDLCSGDYEVLSAGHPPVLRLDRADGGWRVDTARGTALGVTVQAEAEPSRGRLEPGDALMFYTDGVVERPGQDIDAGIEWLRSTATELTGPTGPAGPTGLAGLPRRVLRRVARGDDDRAVLVLHRLPTPDPARTSR</sequence>
<dbReference type="PANTHER" id="PTHR43156">
    <property type="entry name" value="STAGE II SPORULATION PROTEIN E-RELATED"/>
    <property type="match status" value="1"/>
</dbReference>
<feature type="transmembrane region" description="Helical" evidence="2">
    <location>
        <begin position="104"/>
        <end position="122"/>
    </location>
</feature>
<organism evidence="4 5">
    <name type="scientific">Nocardioides salarius</name>
    <dbReference type="NCBI Taxonomy" id="374513"/>
    <lineage>
        <taxon>Bacteria</taxon>
        <taxon>Bacillati</taxon>
        <taxon>Actinomycetota</taxon>
        <taxon>Actinomycetes</taxon>
        <taxon>Propionibacteriales</taxon>
        <taxon>Nocardioidaceae</taxon>
        <taxon>Nocardioides</taxon>
    </lineage>
</organism>
<feature type="domain" description="PPM-type phosphatase" evidence="3">
    <location>
        <begin position="157"/>
        <end position="376"/>
    </location>
</feature>
<keyword evidence="2" id="KW-0472">Membrane</keyword>
<name>A0ABS2M4T4_9ACTN</name>
<keyword evidence="2" id="KW-1133">Transmembrane helix</keyword>
<dbReference type="SMART" id="SM00331">
    <property type="entry name" value="PP2C_SIG"/>
    <property type="match status" value="1"/>
</dbReference>
<dbReference type="SUPFAM" id="SSF81606">
    <property type="entry name" value="PP2C-like"/>
    <property type="match status" value="1"/>
</dbReference>
<gene>
    <name evidence="4" type="ORF">JOE61_000014</name>
</gene>
<protein>
    <recommendedName>
        <fullName evidence="3">PPM-type phosphatase domain-containing protein</fullName>
    </recommendedName>
</protein>
<dbReference type="Proteomes" id="UP000732378">
    <property type="component" value="Unassembled WGS sequence"/>
</dbReference>
<dbReference type="InterPro" id="IPR052016">
    <property type="entry name" value="Bact_Sigma-Reg"/>
</dbReference>
<dbReference type="InterPro" id="IPR036457">
    <property type="entry name" value="PPM-type-like_dom_sf"/>
</dbReference>
<evidence type="ECO:0000259" key="3">
    <source>
        <dbReference type="SMART" id="SM00331"/>
    </source>
</evidence>
<evidence type="ECO:0000313" key="5">
    <source>
        <dbReference type="Proteomes" id="UP000732378"/>
    </source>
</evidence>
<dbReference type="Pfam" id="PF07228">
    <property type="entry name" value="SpoIIE"/>
    <property type="match status" value="1"/>
</dbReference>
<evidence type="ECO:0000313" key="4">
    <source>
        <dbReference type="EMBL" id="MBM7506200.1"/>
    </source>
</evidence>
<dbReference type="InterPro" id="IPR001932">
    <property type="entry name" value="PPM-type_phosphatase-like_dom"/>
</dbReference>
<reference evidence="4 5" key="1">
    <citation type="submission" date="2021-01" db="EMBL/GenBank/DDBJ databases">
        <title>Sequencing the genomes of 1000 actinobacteria strains.</title>
        <authorList>
            <person name="Klenk H.-P."/>
        </authorList>
    </citation>
    <scope>NUCLEOTIDE SEQUENCE [LARGE SCALE GENOMIC DNA]</scope>
    <source>
        <strain evidence="4 5">DSM 18239</strain>
    </source>
</reference>